<feature type="binding site" evidence="5">
    <location>
        <position position="204"/>
    </location>
    <ligand>
        <name>pyruvate</name>
        <dbReference type="ChEBI" id="CHEBI:15361"/>
    </ligand>
</feature>
<comment type="similarity">
    <text evidence="1 3">Belongs to the DapA family.</text>
</comment>
<gene>
    <name evidence="7" type="ORF">DPQ33_18110</name>
</gene>
<sequence>MTAHLKGLIPNTVTPMNEQGRPDATGIRNLTEFLINSGVGGLWVLGSAGEDVHVGLNDRIQVVKETVRAAAGRVPVIAGIGPSCLTDALWYAEALGQDQPDAYHSLPYDLKMDDATLVRHMTRLAEGLPRPLWLYHNPKRGKAISIPVARELREHPKIAGLKMGGYNLSELWSVMGLARDDFQVSGAGGGQMFPLLAMGATIHMTSDANCYPEIFLELWRLFDSGDLDAARAMQRRINALSAAIPRTGNGEYAAEEKYILSRRGVIQPHVNPSYRTLNSTEQSVLDKVLKDFGFPWA</sequence>
<feature type="region of interest" description="Disordered" evidence="6">
    <location>
        <begin position="1"/>
        <end position="22"/>
    </location>
</feature>
<dbReference type="PIRSF" id="PIRSF001365">
    <property type="entry name" value="DHDPS"/>
    <property type="match status" value="1"/>
</dbReference>
<evidence type="ECO:0000256" key="1">
    <source>
        <dbReference type="ARBA" id="ARBA00007592"/>
    </source>
</evidence>
<proteinExistence type="inferred from homology"/>
<evidence type="ECO:0000256" key="2">
    <source>
        <dbReference type="ARBA" id="ARBA00023239"/>
    </source>
</evidence>
<evidence type="ECO:0000313" key="7">
    <source>
        <dbReference type="EMBL" id="TVM13818.1"/>
    </source>
</evidence>
<evidence type="ECO:0008006" key="9">
    <source>
        <dbReference type="Google" id="ProtNLM"/>
    </source>
</evidence>
<feature type="active site" description="Proton donor/acceptor" evidence="4">
    <location>
        <position position="135"/>
    </location>
</feature>
<accession>A0A7M3MAC1</accession>
<evidence type="ECO:0000256" key="5">
    <source>
        <dbReference type="PIRSR" id="PIRSR001365-2"/>
    </source>
</evidence>
<evidence type="ECO:0000313" key="8">
    <source>
        <dbReference type="Proteomes" id="UP000448292"/>
    </source>
</evidence>
<keyword evidence="2 3" id="KW-0456">Lyase</keyword>
<dbReference type="InterPro" id="IPR002220">
    <property type="entry name" value="DapA-like"/>
</dbReference>
<keyword evidence="8" id="KW-1185">Reference proteome</keyword>
<dbReference type="SUPFAM" id="SSF51569">
    <property type="entry name" value="Aldolase"/>
    <property type="match status" value="1"/>
</dbReference>
<dbReference type="Pfam" id="PF00701">
    <property type="entry name" value="DHDPS"/>
    <property type="match status" value="1"/>
</dbReference>
<dbReference type="CDD" id="cd00408">
    <property type="entry name" value="DHDPS-like"/>
    <property type="match status" value="1"/>
</dbReference>
<reference evidence="7 8" key="1">
    <citation type="submission" date="2018-06" db="EMBL/GenBank/DDBJ databases">
        <title>Complete genome of Desulfovibrio indonesiensis P37SLT.</title>
        <authorList>
            <person name="Crispim J.S."/>
            <person name="Vidigal P.M.P."/>
            <person name="Silva L.C.F."/>
            <person name="Laguardia C.N."/>
            <person name="Araujo L.C."/>
            <person name="Dias R.S."/>
            <person name="Sousa M.P."/>
            <person name="Paula S.O."/>
            <person name="Silva C."/>
        </authorList>
    </citation>
    <scope>NUCLEOTIDE SEQUENCE [LARGE SCALE GENOMIC DNA]</scope>
    <source>
        <strain evidence="7 8">P37SLT</strain>
    </source>
</reference>
<dbReference type="AlphaFoldDB" id="A0A7M3MAC1"/>
<dbReference type="OrthoDB" id="9796205at2"/>
<evidence type="ECO:0000256" key="3">
    <source>
        <dbReference type="PIRNR" id="PIRNR001365"/>
    </source>
</evidence>
<dbReference type="PRINTS" id="PR00146">
    <property type="entry name" value="DHPICSNTHASE"/>
</dbReference>
<dbReference type="Proteomes" id="UP000448292">
    <property type="component" value="Unassembled WGS sequence"/>
</dbReference>
<name>A0A7M3MAC1_9BACT</name>
<evidence type="ECO:0000256" key="4">
    <source>
        <dbReference type="PIRSR" id="PIRSR001365-1"/>
    </source>
</evidence>
<organism evidence="7 8">
    <name type="scientific">Oceanidesulfovibrio indonesiensis</name>
    <dbReference type="NCBI Taxonomy" id="54767"/>
    <lineage>
        <taxon>Bacteria</taxon>
        <taxon>Pseudomonadati</taxon>
        <taxon>Thermodesulfobacteriota</taxon>
        <taxon>Desulfovibrionia</taxon>
        <taxon>Desulfovibrionales</taxon>
        <taxon>Desulfovibrionaceae</taxon>
        <taxon>Oceanidesulfovibrio</taxon>
    </lineage>
</organism>
<dbReference type="PANTHER" id="PTHR12128">
    <property type="entry name" value="DIHYDRODIPICOLINATE SYNTHASE"/>
    <property type="match status" value="1"/>
</dbReference>
<dbReference type="RefSeq" id="WP_144304625.1">
    <property type="nucleotide sequence ID" value="NZ_QMIE01000032.1"/>
</dbReference>
<dbReference type="InterPro" id="IPR013785">
    <property type="entry name" value="Aldolase_TIM"/>
</dbReference>
<dbReference type="EMBL" id="QMIE01000032">
    <property type="protein sequence ID" value="TVM13818.1"/>
    <property type="molecule type" value="Genomic_DNA"/>
</dbReference>
<dbReference type="SMART" id="SM01130">
    <property type="entry name" value="DHDPS"/>
    <property type="match status" value="1"/>
</dbReference>
<feature type="active site" description="Schiff-base intermediate with substrate" evidence="4">
    <location>
        <position position="162"/>
    </location>
</feature>
<dbReference type="PANTHER" id="PTHR12128:SF66">
    <property type="entry name" value="4-HYDROXY-2-OXOGLUTARATE ALDOLASE, MITOCHONDRIAL"/>
    <property type="match status" value="1"/>
</dbReference>
<evidence type="ECO:0000256" key="6">
    <source>
        <dbReference type="SAM" id="MobiDB-lite"/>
    </source>
</evidence>
<dbReference type="GO" id="GO:0008840">
    <property type="term" value="F:4-hydroxy-tetrahydrodipicolinate synthase activity"/>
    <property type="evidence" value="ECO:0007669"/>
    <property type="project" value="TreeGrafter"/>
</dbReference>
<dbReference type="Gene3D" id="3.20.20.70">
    <property type="entry name" value="Aldolase class I"/>
    <property type="match status" value="1"/>
</dbReference>
<protein>
    <recommendedName>
        <fullName evidence="9">Dihydrodipicolinate synthase family protein</fullName>
    </recommendedName>
</protein>
<comment type="caution">
    <text evidence="7">The sequence shown here is derived from an EMBL/GenBank/DDBJ whole genome shotgun (WGS) entry which is preliminary data.</text>
</comment>